<dbReference type="GO" id="GO:0004364">
    <property type="term" value="F:glutathione transferase activity"/>
    <property type="evidence" value="ECO:0007669"/>
    <property type="project" value="UniProtKB-EC"/>
</dbReference>
<comment type="catalytic activity">
    <reaction evidence="3">
        <text>RX + glutathione = an S-substituted glutathione + a halide anion + H(+)</text>
        <dbReference type="Rhea" id="RHEA:16437"/>
        <dbReference type="ChEBI" id="CHEBI:15378"/>
        <dbReference type="ChEBI" id="CHEBI:16042"/>
        <dbReference type="ChEBI" id="CHEBI:17792"/>
        <dbReference type="ChEBI" id="CHEBI:57925"/>
        <dbReference type="ChEBI" id="CHEBI:90779"/>
        <dbReference type="EC" id="2.5.1.18"/>
    </reaction>
</comment>
<comment type="caution">
    <text evidence="5">The sequence shown here is derived from an EMBL/GenBank/DDBJ whole genome shotgun (WGS) entry which is preliminary data.</text>
</comment>
<feature type="domain" description="GST C-terminal" evidence="4">
    <location>
        <begin position="1"/>
        <end position="89"/>
    </location>
</feature>
<dbReference type="InterPro" id="IPR010987">
    <property type="entry name" value="Glutathione-S-Trfase_C-like"/>
</dbReference>
<dbReference type="CDD" id="cd03192">
    <property type="entry name" value="GST_C_Sigma_like"/>
    <property type="match status" value="1"/>
</dbReference>
<evidence type="ECO:0000259" key="4">
    <source>
        <dbReference type="PROSITE" id="PS50405"/>
    </source>
</evidence>
<dbReference type="OrthoDB" id="414243at2759"/>
<accession>A0A8J2NPK7</accession>
<evidence type="ECO:0000313" key="6">
    <source>
        <dbReference type="Proteomes" id="UP000708208"/>
    </source>
</evidence>
<name>A0A8J2NPK7_9HEXA</name>
<dbReference type="PROSITE" id="PS50405">
    <property type="entry name" value="GST_CTER"/>
    <property type="match status" value="1"/>
</dbReference>
<evidence type="ECO:0000256" key="3">
    <source>
        <dbReference type="ARBA" id="ARBA00047960"/>
    </source>
</evidence>
<dbReference type="EMBL" id="CAJVCH010044695">
    <property type="protein sequence ID" value="CAG7717303.1"/>
    <property type="molecule type" value="Genomic_DNA"/>
</dbReference>
<evidence type="ECO:0000256" key="2">
    <source>
        <dbReference type="ARBA" id="ARBA00022679"/>
    </source>
</evidence>
<protein>
    <recommendedName>
        <fullName evidence="1">glutathione transferase</fullName>
        <ecNumber evidence="1">2.5.1.18</ecNumber>
    </recommendedName>
</protein>
<dbReference type="Pfam" id="PF14497">
    <property type="entry name" value="GST_C_3"/>
    <property type="match status" value="1"/>
</dbReference>
<sequence>EEKGVKLEEETFPFYLAKFENILKKSEGKFLVGRKVSYADFFVAANFQTSVIIKPSLLDNFPSIEAHQSFILGLPGVKEWVERRPVTPF</sequence>
<dbReference type="GO" id="GO:0006749">
    <property type="term" value="P:glutathione metabolic process"/>
    <property type="evidence" value="ECO:0007669"/>
    <property type="project" value="TreeGrafter"/>
</dbReference>
<keyword evidence="6" id="KW-1185">Reference proteome</keyword>
<evidence type="ECO:0000313" key="5">
    <source>
        <dbReference type="EMBL" id="CAG7717303.1"/>
    </source>
</evidence>
<evidence type="ECO:0000256" key="1">
    <source>
        <dbReference type="ARBA" id="ARBA00012452"/>
    </source>
</evidence>
<feature type="non-terminal residue" evidence="5">
    <location>
        <position position="1"/>
    </location>
</feature>
<organism evidence="5 6">
    <name type="scientific">Allacma fusca</name>
    <dbReference type="NCBI Taxonomy" id="39272"/>
    <lineage>
        <taxon>Eukaryota</taxon>
        <taxon>Metazoa</taxon>
        <taxon>Ecdysozoa</taxon>
        <taxon>Arthropoda</taxon>
        <taxon>Hexapoda</taxon>
        <taxon>Collembola</taxon>
        <taxon>Symphypleona</taxon>
        <taxon>Sminthuridae</taxon>
        <taxon>Allacma</taxon>
    </lineage>
</organism>
<dbReference type="InterPro" id="IPR004046">
    <property type="entry name" value="GST_C"/>
</dbReference>
<dbReference type="PANTHER" id="PTHR11571">
    <property type="entry name" value="GLUTATHIONE S-TRANSFERASE"/>
    <property type="match status" value="1"/>
</dbReference>
<keyword evidence="2" id="KW-0808">Transferase</keyword>
<dbReference type="PANTHER" id="PTHR11571:SF224">
    <property type="entry name" value="HEMATOPOIETIC PROSTAGLANDIN D SYNTHASE"/>
    <property type="match status" value="1"/>
</dbReference>
<dbReference type="EC" id="2.5.1.18" evidence="1"/>
<dbReference type="Proteomes" id="UP000708208">
    <property type="component" value="Unassembled WGS sequence"/>
</dbReference>
<proteinExistence type="predicted"/>
<gene>
    <name evidence="5" type="ORF">AFUS01_LOCUS6767</name>
</gene>
<dbReference type="InterPro" id="IPR050213">
    <property type="entry name" value="GST_superfamily"/>
</dbReference>
<reference evidence="5" key="1">
    <citation type="submission" date="2021-06" db="EMBL/GenBank/DDBJ databases">
        <authorList>
            <person name="Hodson N. C."/>
            <person name="Mongue J. A."/>
            <person name="Jaron S. K."/>
        </authorList>
    </citation>
    <scope>NUCLEOTIDE SEQUENCE</scope>
</reference>
<dbReference type="AlphaFoldDB" id="A0A8J2NPK7"/>